<evidence type="ECO:0000256" key="4">
    <source>
        <dbReference type="SAM" id="MobiDB-lite"/>
    </source>
</evidence>
<keyword evidence="3" id="KW-0675">Receptor</keyword>
<dbReference type="InterPro" id="IPR000536">
    <property type="entry name" value="Nucl_hrmn_rcpt_lig-bd"/>
</dbReference>
<dbReference type="AlphaFoldDB" id="A0A915EKN0"/>
<dbReference type="PANTHER" id="PTHR47519:SF4">
    <property type="entry name" value="NUCLEAR HORMONE RECEPTOR FAMILY"/>
    <property type="match status" value="1"/>
</dbReference>
<accession>A0A915EKN0</accession>
<feature type="region of interest" description="Disordered" evidence="4">
    <location>
        <begin position="380"/>
        <end position="399"/>
    </location>
</feature>
<dbReference type="SUPFAM" id="SSF48508">
    <property type="entry name" value="Nuclear receptor ligand-binding domain"/>
    <property type="match status" value="1"/>
</dbReference>
<dbReference type="InterPro" id="IPR001723">
    <property type="entry name" value="Nuclear_hrmn_rcpt"/>
</dbReference>
<dbReference type="Proteomes" id="UP000887574">
    <property type="component" value="Unplaced"/>
</dbReference>
<evidence type="ECO:0000256" key="1">
    <source>
        <dbReference type="ARBA" id="ARBA00023015"/>
    </source>
</evidence>
<dbReference type="Pfam" id="PF00104">
    <property type="entry name" value="Hormone_recep"/>
    <property type="match status" value="1"/>
</dbReference>
<keyword evidence="6" id="KW-1185">Reference proteome</keyword>
<dbReference type="PANTHER" id="PTHR47519">
    <property type="entry name" value="NUCLEAR HORMONE RECEPTOR FAMILY MEMBER NHR-31-RELATED"/>
    <property type="match status" value="1"/>
</dbReference>
<keyword evidence="1" id="KW-0805">Transcription regulation</keyword>
<evidence type="ECO:0000256" key="2">
    <source>
        <dbReference type="ARBA" id="ARBA00023163"/>
    </source>
</evidence>
<dbReference type="InterPro" id="IPR052496">
    <property type="entry name" value="Orphan_Nuclear_Rcpt"/>
</dbReference>
<dbReference type="PROSITE" id="PS51843">
    <property type="entry name" value="NR_LBD"/>
    <property type="match status" value="1"/>
</dbReference>
<feature type="compositionally biased region" description="Polar residues" evidence="4">
    <location>
        <begin position="276"/>
        <end position="292"/>
    </location>
</feature>
<dbReference type="SMART" id="SM00430">
    <property type="entry name" value="HOLI"/>
    <property type="match status" value="1"/>
</dbReference>
<organism evidence="6 7">
    <name type="scientific">Ditylenchus dipsaci</name>
    <dbReference type="NCBI Taxonomy" id="166011"/>
    <lineage>
        <taxon>Eukaryota</taxon>
        <taxon>Metazoa</taxon>
        <taxon>Ecdysozoa</taxon>
        <taxon>Nematoda</taxon>
        <taxon>Chromadorea</taxon>
        <taxon>Rhabditida</taxon>
        <taxon>Tylenchina</taxon>
        <taxon>Tylenchomorpha</taxon>
        <taxon>Sphaerularioidea</taxon>
        <taxon>Anguinidae</taxon>
        <taxon>Anguininae</taxon>
        <taxon>Ditylenchus</taxon>
    </lineage>
</organism>
<keyword evidence="2" id="KW-0804">Transcription</keyword>
<evidence type="ECO:0000313" key="7">
    <source>
        <dbReference type="WBParaSite" id="jg7314"/>
    </source>
</evidence>
<proteinExistence type="predicted"/>
<evidence type="ECO:0000313" key="6">
    <source>
        <dbReference type="Proteomes" id="UP000887574"/>
    </source>
</evidence>
<dbReference type="CDD" id="cd06157">
    <property type="entry name" value="NR_LBD"/>
    <property type="match status" value="1"/>
</dbReference>
<feature type="domain" description="NR LBD" evidence="5">
    <location>
        <begin position="1"/>
        <end position="253"/>
    </location>
</feature>
<feature type="region of interest" description="Disordered" evidence="4">
    <location>
        <begin position="275"/>
        <end position="307"/>
    </location>
</feature>
<name>A0A915EKN0_9BILA</name>
<evidence type="ECO:0000256" key="3">
    <source>
        <dbReference type="ARBA" id="ARBA00023170"/>
    </source>
</evidence>
<dbReference type="PRINTS" id="PR00398">
    <property type="entry name" value="STRDHORMONER"/>
</dbReference>
<dbReference type="InterPro" id="IPR035500">
    <property type="entry name" value="NHR-like_dom_sf"/>
</dbReference>
<feature type="compositionally biased region" description="Low complexity" evidence="4">
    <location>
        <begin position="293"/>
        <end position="307"/>
    </location>
</feature>
<dbReference type="Gene3D" id="1.10.565.10">
    <property type="entry name" value="Retinoid X Receptor"/>
    <property type="match status" value="1"/>
</dbReference>
<protein>
    <submittedName>
        <fullName evidence="7">NR LBD domain-containing protein</fullName>
    </submittedName>
</protein>
<dbReference type="WBParaSite" id="jg7314">
    <property type="protein sequence ID" value="jg7314"/>
    <property type="gene ID" value="jg7314"/>
</dbReference>
<evidence type="ECO:0000259" key="5">
    <source>
        <dbReference type="PROSITE" id="PS51843"/>
    </source>
</evidence>
<sequence length="399" mass="44408">MRTLLMQIMNIELLVANSDNPSLLDGKRTDMRYEPYQQIQPDELIVIAHRRLVAVIDMVDHLCALMDLHNIEDKIALVKAAYAPLALFCSVAATAKITKNRDILCLCSFGYVPRGAHNSFDEGPSGLGAYHFANRLVDRALDELVEPFRAFNFKEQEVILMKAIVTLNPHIRSLSTEAAEQVADLRDRIQETLYNVVRESHPKEVASSRFGNLLLFLPNIMMLGNVMYENLQFIQSFGKQHIDPLLGELLDNIEPMTDLNGVTLDDVLSLSDHSEANSMRHSQSASSIPSMTSPESCGSSSLESNHSLASSNSYLDSYYNGRRASMSQVNAPVMEQNQQQSQMTSADSDPDYNITLTADNFSGMRQAMAQSMEVDLDYTNPAQSQKPRFFLESNGSGGL</sequence>
<reference evidence="7" key="1">
    <citation type="submission" date="2022-11" db="UniProtKB">
        <authorList>
            <consortium name="WormBaseParasite"/>
        </authorList>
    </citation>
    <scope>IDENTIFICATION</scope>
</reference>